<accession>A0A286GD81</accession>
<dbReference type="InterPro" id="IPR007569">
    <property type="entry name" value="DUF559"/>
</dbReference>
<name>A0A286GD81_9ACTN</name>
<dbReference type="SUPFAM" id="SSF52980">
    <property type="entry name" value="Restriction endonuclease-like"/>
    <property type="match status" value="1"/>
</dbReference>
<dbReference type="Gene3D" id="3.40.960.10">
    <property type="entry name" value="VSR Endonuclease"/>
    <property type="match status" value="1"/>
</dbReference>
<proteinExistence type="predicted"/>
<dbReference type="AlphaFoldDB" id="A0A286GD81"/>
<evidence type="ECO:0000259" key="1">
    <source>
        <dbReference type="Pfam" id="PF04480"/>
    </source>
</evidence>
<evidence type="ECO:0000313" key="3">
    <source>
        <dbReference type="Proteomes" id="UP000219482"/>
    </source>
</evidence>
<reference evidence="3" key="1">
    <citation type="submission" date="2017-09" db="EMBL/GenBank/DDBJ databases">
        <authorList>
            <person name="Varghese N."/>
            <person name="Submissions S."/>
        </authorList>
    </citation>
    <scope>NUCLEOTIDE SEQUENCE [LARGE SCALE GENOMIC DNA]</scope>
    <source>
        <strain evidence="3">DSM 44270</strain>
    </source>
</reference>
<feature type="domain" description="DUF559" evidence="1">
    <location>
        <begin position="167"/>
        <end position="228"/>
    </location>
</feature>
<gene>
    <name evidence="2" type="ORF">SAMN06272739_0214</name>
</gene>
<dbReference type="RefSeq" id="WP_235003093.1">
    <property type="nucleotide sequence ID" value="NZ_OCNK01000001.1"/>
</dbReference>
<protein>
    <recommendedName>
        <fullName evidence="1">DUF559 domain-containing protein</fullName>
    </recommendedName>
</protein>
<sequence>MARLLLPEAVLSGRSAAVLWGVDLAGADDDVECTAPLACRAGAVRGVRVSRRALARDAVTRRGGGRVTTPLRTALDLARLDPLEEAVVALDRFLRAGLVTPIELAEAATEVVGPGCRRIRRAVSLADGLTESPQETRLRLILWASSLPRPAAQYTVRSADRAFVARVDFAWPEHKVAVEYEGIWHGKRQNVAKDRRRLTELRAAGWTVVFVTAADLHDRATLVARIAAALRAPRSA</sequence>
<dbReference type="EMBL" id="OCNK01000001">
    <property type="protein sequence ID" value="SOD93196.1"/>
    <property type="molecule type" value="Genomic_DNA"/>
</dbReference>
<evidence type="ECO:0000313" key="2">
    <source>
        <dbReference type="EMBL" id="SOD93196.1"/>
    </source>
</evidence>
<dbReference type="Proteomes" id="UP000219482">
    <property type="component" value="Unassembled WGS sequence"/>
</dbReference>
<dbReference type="Pfam" id="PF04480">
    <property type="entry name" value="DUF559"/>
    <property type="match status" value="1"/>
</dbReference>
<dbReference type="InterPro" id="IPR011335">
    <property type="entry name" value="Restrct_endonuc-II-like"/>
</dbReference>
<organism evidence="2 3">
    <name type="scientific">Blastococcus haudaquaticus</name>
    <dbReference type="NCBI Taxonomy" id="1938745"/>
    <lineage>
        <taxon>Bacteria</taxon>
        <taxon>Bacillati</taxon>
        <taxon>Actinomycetota</taxon>
        <taxon>Actinomycetes</taxon>
        <taxon>Geodermatophilales</taxon>
        <taxon>Geodermatophilaceae</taxon>
        <taxon>Blastococcus</taxon>
    </lineage>
</organism>
<keyword evidence="3" id="KW-1185">Reference proteome</keyword>